<gene>
    <name evidence="1" type="ORF">DFW101_1405</name>
</gene>
<dbReference type="HOGENOM" id="CLU_2355214_0_0_7"/>
<name>G7Q8S7_9BACT</name>
<accession>G7Q8S7</accession>
<keyword evidence="2" id="KW-1185">Reference proteome</keyword>
<dbReference type="EMBL" id="CM001368">
    <property type="protein sequence ID" value="EHJ47413.1"/>
    <property type="molecule type" value="Genomic_DNA"/>
</dbReference>
<dbReference type="AlphaFoldDB" id="G7Q8S7"/>
<dbReference type="Proteomes" id="UP000004662">
    <property type="component" value="Chromosome"/>
</dbReference>
<evidence type="ECO:0000313" key="2">
    <source>
        <dbReference type="Proteomes" id="UP000004662"/>
    </source>
</evidence>
<reference evidence="2" key="1">
    <citation type="journal article" date="2015" name="Genome Announc.">
        <title>High-Quality Draft Genome Sequence of Desulfovibrio carbinoliphilus FW-101-2B, an Organic Acid-Oxidizing Sulfate-Reducing Bacterium Isolated from Uranium(VI)-Contaminated Groundwater.</title>
        <authorList>
            <person name="Ramsay B.D."/>
            <person name="Hwang C."/>
            <person name="Woo H.L."/>
            <person name="Carroll S.L."/>
            <person name="Lucas S."/>
            <person name="Han J."/>
            <person name="Lapidus A.L."/>
            <person name="Cheng J.F."/>
            <person name="Goodwin L.A."/>
            <person name="Pitluck S."/>
            <person name="Peters L."/>
            <person name="Chertkov O."/>
            <person name="Held B."/>
            <person name="Detter J.C."/>
            <person name="Han C.S."/>
            <person name="Tapia R."/>
            <person name="Land M.L."/>
            <person name="Hauser L.J."/>
            <person name="Kyrpides N.C."/>
            <person name="Ivanova N.N."/>
            <person name="Mikhailova N."/>
            <person name="Pagani I."/>
            <person name="Woyke T."/>
            <person name="Arkin A.P."/>
            <person name="Dehal P."/>
            <person name="Chivian D."/>
            <person name="Criddle C.S."/>
            <person name="Wu W."/>
            <person name="Chakraborty R."/>
            <person name="Hazen T.C."/>
            <person name="Fields M.W."/>
        </authorList>
    </citation>
    <scope>NUCLEOTIDE SEQUENCE [LARGE SCALE GENOMIC DNA]</scope>
    <source>
        <strain evidence="2">FW-101-2B</strain>
    </source>
</reference>
<protein>
    <submittedName>
        <fullName evidence="1">Uncharacterized protein</fullName>
    </submittedName>
</protein>
<evidence type="ECO:0000313" key="1">
    <source>
        <dbReference type="EMBL" id="EHJ47413.1"/>
    </source>
</evidence>
<sequence length="96" mass="10384">MAELNQCTAGYFIIGQSGSLFSADGYNWMPIAFKKPASDNNAVAIPISYTDGKLFMFDGVGTMSVFTVSDYDPQTQIQLPNIKSTKPGVNCYLKAA</sequence>
<organism evidence="1 2">
    <name type="scientific">Solidesulfovibrio carbinoliphilus subsp. oakridgensis</name>
    <dbReference type="NCBI Taxonomy" id="694327"/>
    <lineage>
        <taxon>Bacteria</taxon>
        <taxon>Pseudomonadati</taxon>
        <taxon>Thermodesulfobacteriota</taxon>
        <taxon>Desulfovibrionia</taxon>
        <taxon>Desulfovibrionales</taxon>
        <taxon>Desulfovibrionaceae</taxon>
        <taxon>Solidesulfovibrio</taxon>
    </lineage>
</organism>
<dbReference type="RefSeq" id="WP_009180813.1">
    <property type="nucleotide sequence ID" value="NZ_CM001368.1"/>
</dbReference>
<proteinExistence type="predicted"/>